<dbReference type="RefSeq" id="WP_141675717.1">
    <property type="nucleotide sequence ID" value="NZ_LIGX01000010.1"/>
</dbReference>
<dbReference type="STRING" id="1679444.PYTT_0603"/>
<organism evidence="3 4">
    <name type="scientific">Akkermansia glycaniphila</name>
    <dbReference type="NCBI Taxonomy" id="1679444"/>
    <lineage>
        <taxon>Bacteria</taxon>
        <taxon>Pseudomonadati</taxon>
        <taxon>Verrucomicrobiota</taxon>
        <taxon>Verrucomicrobiia</taxon>
        <taxon>Verrucomicrobiales</taxon>
        <taxon>Akkermansiaceae</taxon>
        <taxon>Akkermansia</taxon>
    </lineage>
</organism>
<evidence type="ECO:0000256" key="1">
    <source>
        <dbReference type="SAM" id="MobiDB-lite"/>
    </source>
</evidence>
<feature type="region of interest" description="Disordered" evidence="1">
    <location>
        <begin position="303"/>
        <end position="342"/>
    </location>
</feature>
<feature type="compositionally biased region" description="Acidic residues" evidence="1">
    <location>
        <begin position="324"/>
        <end position="336"/>
    </location>
</feature>
<keyword evidence="2" id="KW-0732">Signal</keyword>
<reference evidence="4" key="1">
    <citation type="submission" date="2016-09" db="EMBL/GenBank/DDBJ databases">
        <authorList>
            <person name="Koehorst J."/>
        </authorList>
    </citation>
    <scope>NUCLEOTIDE SEQUENCE [LARGE SCALE GENOMIC DNA]</scope>
</reference>
<keyword evidence="4" id="KW-1185">Reference proteome</keyword>
<accession>A0A1H6KSQ6</accession>
<dbReference type="EMBL" id="LT629973">
    <property type="protein sequence ID" value="SEH76940.1"/>
    <property type="molecule type" value="Genomic_DNA"/>
</dbReference>
<feature type="signal peptide" evidence="2">
    <location>
        <begin position="1"/>
        <end position="18"/>
    </location>
</feature>
<dbReference type="AlphaFoldDB" id="A0A1H6KSQ6"/>
<proteinExistence type="predicted"/>
<evidence type="ECO:0000256" key="2">
    <source>
        <dbReference type="SAM" id="SignalP"/>
    </source>
</evidence>
<feature type="chain" id="PRO_5009604478" evidence="2">
    <location>
        <begin position="19"/>
        <end position="355"/>
    </location>
</feature>
<dbReference type="KEGG" id="agl:PYTT_0603"/>
<dbReference type="Proteomes" id="UP000176204">
    <property type="component" value="Chromosome I"/>
</dbReference>
<evidence type="ECO:0000313" key="3">
    <source>
        <dbReference type="EMBL" id="SEH76940.1"/>
    </source>
</evidence>
<gene>
    <name evidence="3" type="ORF">PYTT_0603</name>
</gene>
<sequence>MMRLLLPVLLFLSAWCHAADLLGAYAADVEKDYENVQQGEGGLRFQKDGVNVTVLTIKDQCVMFFLSDAQGGEAGAAAVRDVLKELQPEIVLDKSGVYKGKDVYARMWSEGSGDAAVSRACVVSSIVVRNMKSRNKDKSRLGLSVAEFVCELGVPNRFDGKSLEWDVDDMAVSLPLNQSVVKLISWKWRAKKLPEQEERLEAMELAAAKKWLRMPVYPADEPADLEDGSILVAGTGAPYDVNRAEKAVAFGNLSGAPNTMSTIKTRWGVKIAASPWVLARNGEGEEAVYILGARSAVEAAAVQAAQATDEEPVPDEPEPKDADTAADEPEPEFDDPADLRGEDAVEAYKKRIMGL</sequence>
<evidence type="ECO:0000313" key="4">
    <source>
        <dbReference type="Proteomes" id="UP000176204"/>
    </source>
</evidence>
<name>A0A1H6KSQ6_9BACT</name>
<protein>
    <submittedName>
        <fullName evidence="3">Uncharacterized protein</fullName>
    </submittedName>
</protein>